<dbReference type="Gene3D" id="2.40.37.10">
    <property type="entry name" value="Lyase, Ornithine Decarboxylase, Chain A, domain 1"/>
    <property type="match status" value="1"/>
</dbReference>
<feature type="region of interest" description="Disordered" evidence="3">
    <location>
        <begin position="396"/>
        <end position="426"/>
    </location>
</feature>
<dbReference type="Proteomes" id="UP001626628">
    <property type="component" value="Chromosome"/>
</dbReference>
<dbReference type="RefSeq" id="WP_407287420.1">
    <property type="nucleotide sequence ID" value="NZ_CP147982.1"/>
</dbReference>
<feature type="region of interest" description="Disordered" evidence="3">
    <location>
        <begin position="1"/>
        <end position="34"/>
    </location>
</feature>
<gene>
    <name evidence="5" type="ORF">WAB15_23145</name>
</gene>
<name>A0ABZ2QU33_9ACTN</name>
<evidence type="ECO:0000313" key="6">
    <source>
        <dbReference type="Proteomes" id="UP001626628"/>
    </source>
</evidence>
<feature type="domain" description="Orn/DAP/Arg decarboxylase 2 N-terminal" evidence="4">
    <location>
        <begin position="516"/>
        <end position="749"/>
    </location>
</feature>
<keyword evidence="2" id="KW-0663">Pyridoxal phosphate</keyword>
<dbReference type="SUPFAM" id="SSF51419">
    <property type="entry name" value="PLP-binding barrel"/>
    <property type="match status" value="1"/>
</dbReference>
<dbReference type="Gene3D" id="3.20.20.10">
    <property type="entry name" value="Alanine racemase"/>
    <property type="match status" value="1"/>
</dbReference>
<feature type="compositionally biased region" description="Low complexity" evidence="3">
    <location>
        <begin position="11"/>
        <end position="27"/>
    </location>
</feature>
<organism evidence="5 6">
    <name type="scientific">Streptomyces sirii</name>
    <dbReference type="NCBI Taxonomy" id="3127701"/>
    <lineage>
        <taxon>Bacteria</taxon>
        <taxon>Bacillati</taxon>
        <taxon>Actinomycetota</taxon>
        <taxon>Actinomycetes</taxon>
        <taxon>Kitasatosporales</taxon>
        <taxon>Streptomycetaceae</taxon>
        <taxon>Streptomyces</taxon>
    </lineage>
</organism>
<feature type="compositionally biased region" description="Basic and acidic residues" evidence="3">
    <location>
        <begin position="1"/>
        <end position="10"/>
    </location>
</feature>
<evidence type="ECO:0000259" key="4">
    <source>
        <dbReference type="Pfam" id="PF02784"/>
    </source>
</evidence>
<dbReference type="InterPro" id="IPR009006">
    <property type="entry name" value="Ala_racemase/Decarboxylase_C"/>
</dbReference>
<dbReference type="PANTHER" id="PTHR43727:SF2">
    <property type="entry name" value="GROUP IV DECARBOXYLASE"/>
    <property type="match status" value="1"/>
</dbReference>
<dbReference type="InterPro" id="IPR029066">
    <property type="entry name" value="PLP-binding_barrel"/>
</dbReference>
<dbReference type="InterPro" id="IPR022644">
    <property type="entry name" value="De-COase2_N"/>
</dbReference>
<feature type="region of interest" description="Disordered" evidence="3">
    <location>
        <begin position="445"/>
        <end position="486"/>
    </location>
</feature>
<evidence type="ECO:0000256" key="2">
    <source>
        <dbReference type="ARBA" id="ARBA00022898"/>
    </source>
</evidence>
<accession>A0ABZ2QU33</accession>
<evidence type="ECO:0000256" key="1">
    <source>
        <dbReference type="ARBA" id="ARBA00001933"/>
    </source>
</evidence>
<reference evidence="5 6" key="1">
    <citation type="submission" date="2024-03" db="EMBL/GenBank/DDBJ databases">
        <title>The complete genome of Streptomyces sirii sp.nov.</title>
        <authorList>
            <person name="Zakalyukina Y.V."/>
            <person name="Belik A.R."/>
            <person name="Biryukov M.V."/>
            <person name="Baturina O.A."/>
            <person name="Kabilov M.R."/>
        </authorList>
    </citation>
    <scope>NUCLEOTIDE SEQUENCE [LARGE SCALE GENOMIC DNA]</scope>
    <source>
        <strain evidence="5 6">BP-8</strain>
    </source>
</reference>
<dbReference type="SUPFAM" id="SSF56059">
    <property type="entry name" value="Glutathione synthetase ATP-binding domain-like"/>
    <property type="match status" value="1"/>
</dbReference>
<proteinExistence type="predicted"/>
<dbReference type="Pfam" id="PF02784">
    <property type="entry name" value="Orn_Arg_deC_N"/>
    <property type="match status" value="1"/>
</dbReference>
<comment type="cofactor">
    <cofactor evidence="1">
        <name>pyridoxal 5'-phosphate</name>
        <dbReference type="ChEBI" id="CHEBI:597326"/>
    </cofactor>
</comment>
<dbReference type="SUPFAM" id="SSF50621">
    <property type="entry name" value="Alanine racemase C-terminal domain-like"/>
    <property type="match status" value="1"/>
</dbReference>
<evidence type="ECO:0000313" key="5">
    <source>
        <dbReference type="EMBL" id="WXK78648.1"/>
    </source>
</evidence>
<protein>
    <recommendedName>
        <fullName evidence="4">Orn/DAP/Arg decarboxylase 2 N-terminal domain-containing protein</fullName>
    </recommendedName>
</protein>
<evidence type="ECO:0000256" key="3">
    <source>
        <dbReference type="SAM" id="MobiDB-lite"/>
    </source>
</evidence>
<dbReference type="PANTHER" id="PTHR43727">
    <property type="entry name" value="DIAMINOPIMELATE DECARBOXYLASE"/>
    <property type="match status" value="1"/>
</dbReference>
<dbReference type="Gene3D" id="3.30.470.20">
    <property type="entry name" value="ATP-grasp fold, B domain"/>
    <property type="match status" value="1"/>
</dbReference>
<dbReference type="EMBL" id="CP147982">
    <property type="protein sequence ID" value="WXK78648.1"/>
    <property type="molecule type" value="Genomic_DNA"/>
</dbReference>
<feature type="compositionally biased region" description="Low complexity" evidence="3">
    <location>
        <begin position="413"/>
        <end position="426"/>
    </location>
</feature>
<sequence>MGLQEDKHESAGASSGAANPGASPGIATCSDVVDGPHGPATKVGTVFVSGMHSGPNPSPGLSVARSLRLARPDLRIVGLDYSRESSGLHSGLLDDLVCLPAWREAHLATWVEQMDRLLEPEDAVLIPCLDLEVRLLARELGSHDRILGPPKTALELVGKPPVEAARRLGLRAPEHETDTSWQAVDRFIRRSPYGVWVKGQHYDAHRAHTAGAALAMGDVVQRTWGGNWHLEAHVAGQECSIAFVALDGRLLDAVFITKAMVTTEGKTWAGEVAELDPAMRARLTELLADAMWNGGGELELLRSWSGELTLMEINPRLPAWIHGASVCGANLPAALVTGEAADRGRRLTPGFTRVVEEIPVHPDLGITPIAWVAGGISRPGDKRHSGMPSLGQRCLVPPTSDEEPIDGHPNLTAAPAAHAGGPAECAGAGETAEMAQRTGVVGAGLPTESPAGPADERATGRGRAVGLREEPAGRTEGPAARNEASAVRTDGFEELLDPPGNAATPYRQILLPLFTERVRALRNEVEGVGRVLLAHSVKTCPQPAVLREAARLGMAAEAISLDELQAAERHGLAPERAILNGPAKWWPATDRVRCFAFFADSVAELSRLHSLLDSGFQLEAEVVGVRVAPAGLVSRFGVPLHERDTMEETSELLGSLAKRLGAGWGMHFHFAQSVLGAPRWQRECVAALSAADPLADQLGGPPAVLDFGGGWHVDDLSYLRPSLEYVLAHGPAAAREGDPLLVLEPGKLLTQPSAAVVTQVLARRASHRGYDIVVDAAEGDMPEAPFHPHPVARFDGSRWVPLRPGWSWILGRSCMEHDVLSVRLDLTDVQEGDHLAFGMCGGYDTSMAYDFGRGSAPRELGQ</sequence>
<keyword evidence="6" id="KW-1185">Reference proteome</keyword>